<gene>
    <name evidence="4" type="ORF">JHL15_02650</name>
</gene>
<keyword evidence="1 2" id="KW-0732">Signal</keyword>
<evidence type="ECO:0000259" key="3">
    <source>
        <dbReference type="Pfam" id="PF18962"/>
    </source>
</evidence>
<dbReference type="Pfam" id="PF18962">
    <property type="entry name" value="Por_Secre_tail"/>
    <property type="match status" value="1"/>
</dbReference>
<evidence type="ECO:0000256" key="1">
    <source>
        <dbReference type="ARBA" id="ARBA00022729"/>
    </source>
</evidence>
<keyword evidence="5" id="KW-1185">Reference proteome</keyword>
<proteinExistence type="predicted"/>
<dbReference type="NCBIfam" id="TIGR04183">
    <property type="entry name" value="Por_Secre_tail"/>
    <property type="match status" value="1"/>
</dbReference>
<dbReference type="RefSeq" id="WP_200242478.1">
    <property type="nucleotide sequence ID" value="NZ_JAENHK010000001.1"/>
</dbReference>
<reference evidence="5" key="1">
    <citation type="submission" date="2021-01" db="EMBL/GenBank/DDBJ databases">
        <title>Genome public.</title>
        <authorList>
            <person name="Liu C."/>
            <person name="Sun Q."/>
        </authorList>
    </citation>
    <scope>NUCLEOTIDE SEQUENCE [LARGE SCALE GENOMIC DNA]</scope>
    <source>
        <strain evidence="5">YIM B02567</strain>
    </source>
</reference>
<evidence type="ECO:0000256" key="2">
    <source>
        <dbReference type="SAM" id="SignalP"/>
    </source>
</evidence>
<name>A0ABS1FQE5_9FLAO</name>
<dbReference type="InterPro" id="IPR026444">
    <property type="entry name" value="Secre_tail"/>
</dbReference>
<feature type="domain" description="Secretion system C-terminal sorting" evidence="3">
    <location>
        <begin position="250"/>
        <end position="321"/>
    </location>
</feature>
<organism evidence="4 5">
    <name type="scientific">Chryseobacterium paridis</name>
    <dbReference type="NCBI Taxonomy" id="2800328"/>
    <lineage>
        <taxon>Bacteria</taxon>
        <taxon>Pseudomonadati</taxon>
        <taxon>Bacteroidota</taxon>
        <taxon>Flavobacteriia</taxon>
        <taxon>Flavobacteriales</taxon>
        <taxon>Weeksellaceae</taxon>
        <taxon>Chryseobacterium group</taxon>
        <taxon>Chryseobacterium</taxon>
    </lineage>
</organism>
<dbReference type="Gene3D" id="2.60.40.2700">
    <property type="match status" value="1"/>
</dbReference>
<comment type="caution">
    <text evidence="4">The sequence shown here is derived from an EMBL/GenBank/DDBJ whole genome shotgun (WGS) entry which is preliminary data.</text>
</comment>
<feature type="chain" id="PRO_5046777330" evidence="2">
    <location>
        <begin position="22"/>
        <end position="323"/>
    </location>
</feature>
<dbReference type="EMBL" id="JAENHK010000001">
    <property type="protein sequence ID" value="MBK1894654.1"/>
    <property type="molecule type" value="Genomic_DNA"/>
</dbReference>
<evidence type="ECO:0000313" key="5">
    <source>
        <dbReference type="Proteomes" id="UP000628669"/>
    </source>
</evidence>
<feature type="signal peptide" evidence="2">
    <location>
        <begin position="1"/>
        <end position="21"/>
    </location>
</feature>
<dbReference type="Proteomes" id="UP000628669">
    <property type="component" value="Unassembled WGS sequence"/>
</dbReference>
<protein>
    <submittedName>
        <fullName evidence="4">T9SS type A sorting domain-containing protein</fullName>
    </submittedName>
</protein>
<accession>A0ABS1FQE5</accession>
<sequence length="323" mass="35633">MKTKLIFLSLFLFLNILKISAQCTFTPTITSPRLGTQFPNKIVFCNTESEILSTQTYGSYQWYKQAWTSQSPNTNPWVPISGATSQTLTINGSDVLNYFKVEVTLNDCTAQSASVMADGYAYALPAMMTTLTPGTYENIGPGEYNVCNGASVQFDDVFPVLYGNHTWYKCAPSSIPPVQGDPCIVAGATGDTYVATQSGEYGFYACTAYCPDQCEFLGLNSFVKLNFGNWSFCNLGTGETDPKKGNEMTVYPNPAVQFIFIGRESDKVYKEVSIIDASGRLVLQKKNHTYNQPIDVSGLATGNYIIVSKDSKDKIYKNKFIKK</sequence>
<evidence type="ECO:0000313" key="4">
    <source>
        <dbReference type="EMBL" id="MBK1894654.1"/>
    </source>
</evidence>